<dbReference type="RefSeq" id="WP_147391384.1">
    <property type="nucleotide sequence ID" value="NZ_AQHF01000026.1"/>
</dbReference>
<protein>
    <recommendedName>
        <fullName evidence="3">Beta-lactamase-related domain-containing protein</fullName>
    </recommendedName>
</protein>
<evidence type="ECO:0000313" key="1">
    <source>
        <dbReference type="EMBL" id="MBE0347633.1"/>
    </source>
</evidence>
<proteinExistence type="predicted"/>
<gene>
    <name evidence="1" type="ORF">PPEP_a2130</name>
</gene>
<evidence type="ECO:0000313" key="2">
    <source>
        <dbReference type="Proteomes" id="UP000660708"/>
    </source>
</evidence>
<comment type="caution">
    <text evidence="1">The sequence shown here is derived from an EMBL/GenBank/DDBJ whole genome shotgun (WGS) entry which is preliminary data.</text>
</comment>
<organism evidence="1 2">
    <name type="scientific">Pseudoalteromonas peptidolytica F12-50-A1</name>
    <dbReference type="NCBI Taxonomy" id="1315280"/>
    <lineage>
        <taxon>Bacteria</taxon>
        <taxon>Pseudomonadati</taxon>
        <taxon>Pseudomonadota</taxon>
        <taxon>Gammaproteobacteria</taxon>
        <taxon>Alteromonadales</taxon>
        <taxon>Pseudoalteromonadaceae</taxon>
        <taxon>Pseudoalteromonas</taxon>
    </lineage>
</organism>
<dbReference type="EMBL" id="AQHF01000026">
    <property type="protein sequence ID" value="MBE0347633.1"/>
    <property type="molecule type" value="Genomic_DNA"/>
</dbReference>
<evidence type="ECO:0008006" key="3">
    <source>
        <dbReference type="Google" id="ProtNLM"/>
    </source>
</evidence>
<dbReference type="AlphaFoldDB" id="A0A8I0MY40"/>
<keyword evidence="2" id="KW-1185">Reference proteome</keyword>
<reference evidence="1 2" key="1">
    <citation type="submission" date="2015-06" db="EMBL/GenBank/DDBJ databases">
        <title>Genome sequence of Pseudoalteromonas peptidolytica.</title>
        <authorList>
            <person name="Xie B.-B."/>
            <person name="Rong J.-C."/>
            <person name="Qin Q.-L."/>
            <person name="Zhang Y.-Z."/>
        </authorList>
    </citation>
    <scope>NUCLEOTIDE SEQUENCE [LARGE SCALE GENOMIC DNA]</scope>
    <source>
        <strain evidence="1 2">F12-50-A1</strain>
    </source>
</reference>
<name>A0A8I0MY40_9GAMM</name>
<sequence>MGLGPQLRKSRQGLIFAHSGKSFGYSNRFNAYADKADGMIVMTNGDSARPVVAELQNAINDHFAWDLSSPLLITPFNMSDTLRNDLIGEYVWEHDNTFKMRIVRKEDTFEIHNLVEGGKFKFIAEAQDSLVAISTGVKVQVETDERGKVTAIIWAQRHRLIKAG</sequence>
<accession>A0A8I0MY40</accession>
<dbReference type="Proteomes" id="UP000660708">
    <property type="component" value="Unassembled WGS sequence"/>
</dbReference>